<reference evidence="2" key="1">
    <citation type="submission" date="2018-10" db="EMBL/GenBank/DDBJ databases">
        <authorList>
            <person name="Gruber-Vodicka H."/>
            <person name="Jaeckle O."/>
        </authorList>
    </citation>
    <scope>NUCLEOTIDE SEQUENCE</scope>
</reference>
<dbReference type="Gene3D" id="3.10.129.10">
    <property type="entry name" value="Hotdog Thioesterase"/>
    <property type="match status" value="1"/>
</dbReference>
<evidence type="ECO:0000259" key="1">
    <source>
        <dbReference type="Pfam" id="PF01575"/>
    </source>
</evidence>
<feature type="domain" description="MaoC-like" evidence="1">
    <location>
        <begin position="18"/>
        <end position="127"/>
    </location>
</feature>
<dbReference type="PIRSF" id="PIRSF021494">
    <property type="entry name" value="Rv0216_prd"/>
    <property type="match status" value="1"/>
</dbReference>
<organism evidence="2">
    <name type="scientific">invertebrate metagenome</name>
    <dbReference type="NCBI Taxonomy" id="1711999"/>
    <lineage>
        <taxon>unclassified sequences</taxon>
        <taxon>metagenomes</taxon>
        <taxon>organismal metagenomes</taxon>
    </lineage>
</organism>
<dbReference type="InterPro" id="IPR016790">
    <property type="entry name" value="Thiol_ester_hydratase_Rv0216"/>
</dbReference>
<dbReference type="InterPro" id="IPR052342">
    <property type="entry name" value="MCH/BMMD"/>
</dbReference>
<gene>
    <name evidence="2" type="ORF">RIEGSTA812A_PEG_889</name>
</gene>
<protein>
    <submittedName>
        <fullName evidence="2">Mesaconyl-CoA hydratase</fullName>
    </submittedName>
</protein>
<sequence length="356" mass="39631">MINAKTNPGNFFEHFKFDQEMIHPTPRTITAGDVAIYQALFGSRFAVSSDREFARAIGLPNAPIDDLLAFHIVFGKTVPEISLNAVANLGYADGHFGAPVYIGDTITAVSRVIGLKENSDRKSGVVYIRSTGLNQHDEMVVDYVRWVMVRKQHESAPSTNPIIPNLPQAVPASALVFSYQLRMSGYDLSLSGSAYLWDDYEVGEKIDHVDGMTIEEAEHQMATRLYQNTAKVHFNLHEQAQGRFKRRLIYGGHIISLVRALSFNGLGNAFQMVAINAGTHANPTFAGDTIYCWSEVLDKLSLPRREDIGALRLRTVAVKDRPCGDFPYKGEDGRYTSQVVLDFDYTVLVPRKAKQS</sequence>
<dbReference type="SUPFAM" id="SSF54637">
    <property type="entry name" value="Thioesterase/thiol ester dehydrase-isomerase"/>
    <property type="match status" value="2"/>
</dbReference>
<dbReference type="InterPro" id="IPR002539">
    <property type="entry name" value="MaoC-like_dom"/>
</dbReference>
<dbReference type="PANTHER" id="PTHR43664">
    <property type="entry name" value="MONOAMINE OXIDASE-RELATED"/>
    <property type="match status" value="1"/>
</dbReference>
<dbReference type="InterPro" id="IPR029069">
    <property type="entry name" value="HotDog_dom_sf"/>
</dbReference>
<dbReference type="CDD" id="cd03451">
    <property type="entry name" value="FkbR2"/>
    <property type="match status" value="2"/>
</dbReference>
<name>A0A484H5T7_9ZZZZ</name>
<dbReference type="EMBL" id="LR026963">
    <property type="protein sequence ID" value="VBB69416.1"/>
    <property type="molecule type" value="Genomic_DNA"/>
</dbReference>
<dbReference type="Pfam" id="PF01575">
    <property type="entry name" value="MaoC_dehydratas"/>
    <property type="match status" value="1"/>
</dbReference>
<dbReference type="PANTHER" id="PTHR43664:SF1">
    <property type="entry name" value="BETA-METHYLMALYL-COA DEHYDRATASE"/>
    <property type="match status" value="1"/>
</dbReference>
<dbReference type="AlphaFoldDB" id="A0A484H5T7"/>
<evidence type="ECO:0000313" key="2">
    <source>
        <dbReference type="EMBL" id="VBB69416.1"/>
    </source>
</evidence>
<accession>A0A484H5T7</accession>
<proteinExistence type="predicted"/>